<keyword evidence="2" id="KW-1133">Transmembrane helix</keyword>
<feature type="domain" description="Retrotransposon gag" evidence="3">
    <location>
        <begin position="101"/>
        <end position="191"/>
    </location>
</feature>
<evidence type="ECO:0000259" key="3">
    <source>
        <dbReference type="Pfam" id="PF03732"/>
    </source>
</evidence>
<feature type="compositionally biased region" description="Polar residues" evidence="1">
    <location>
        <begin position="238"/>
        <end position="252"/>
    </location>
</feature>
<feature type="region of interest" description="Disordered" evidence="1">
    <location>
        <begin position="1"/>
        <end position="21"/>
    </location>
</feature>
<keyword evidence="2" id="KW-0812">Transmembrane</keyword>
<dbReference type="Proteomes" id="UP000655225">
    <property type="component" value="Unassembled WGS sequence"/>
</dbReference>
<evidence type="ECO:0000313" key="5">
    <source>
        <dbReference type="Proteomes" id="UP000655225"/>
    </source>
</evidence>
<dbReference type="InterPro" id="IPR032567">
    <property type="entry name" value="RTL1-rel"/>
</dbReference>
<reference evidence="4 5" key="1">
    <citation type="submission" date="2020-04" db="EMBL/GenBank/DDBJ databases">
        <title>Plant Genome Project.</title>
        <authorList>
            <person name="Zhang R.-G."/>
        </authorList>
    </citation>
    <scope>NUCLEOTIDE SEQUENCE [LARGE SCALE GENOMIC DNA]</scope>
    <source>
        <strain evidence="4">YNK0</strain>
        <tissue evidence="4">Leaf</tissue>
    </source>
</reference>
<evidence type="ECO:0000256" key="2">
    <source>
        <dbReference type="SAM" id="Phobius"/>
    </source>
</evidence>
<evidence type="ECO:0000313" key="4">
    <source>
        <dbReference type="EMBL" id="KAF8399715.1"/>
    </source>
</evidence>
<protein>
    <recommendedName>
        <fullName evidence="3">Retrotransposon gag domain-containing protein</fullName>
    </recommendedName>
</protein>
<feature type="transmembrane region" description="Helical" evidence="2">
    <location>
        <begin position="51"/>
        <end position="74"/>
    </location>
</feature>
<organism evidence="4 5">
    <name type="scientific">Tetracentron sinense</name>
    <name type="common">Spur-leaf</name>
    <dbReference type="NCBI Taxonomy" id="13715"/>
    <lineage>
        <taxon>Eukaryota</taxon>
        <taxon>Viridiplantae</taxon>
        <taxon>Streptophyta</taxon>
        <taxon>Embryophyta</taxon>
        <taxon>Tracheophyta</taxon>
        <taxon>Spermatophyta</taxon>
        <taxon>Magnoliopsida</taxon>
        <taxon>Trochodendrales</taxon>
        <taxon>Trochodendraceae</taxon>
        <taxon>Tetracentron</taxon>
    </lineage>
</organism>
<keyword evidence="2" id="KW-0472">Membrane</keyword>
<dbReference type="InterPro" id="IPR005162">
    <property type="entry name" value="Retrotrans_gag_dom"/>
</dbReference>
<gene>
    <name evidence="4" type="ORF">HHK36_015585</name>
</gene>
<feature type="compositionally biased region" description="Basic and acidic residues" evidence="1">
    <location>
        <begin position="11"/>
        <end position="21"/>
    </location>
</feature>
<evidence type="ECO:0000256" key="1">
    <source>
        <dbReference type="SAM" id="MobiDB-lite"/>
    </source>
</evidence>
<dbReference type="OMA" id="ANRACDW"/>
<feature type="compositionally biased region" description="Basic residues" evidence="1">
    <location>
        <begin position="1"/>
        <end position="10"/>
    </location>
</feature>
<dbReference type="Pfam" id="PF03732">
    <property type="entry name" value="Retrotrans_gag"/>
    <property type="match status" value="1"/>
</dbReference>
<feature type="region of interest" description="Disordered" evidence="1">
    <location>
        <begin position="220"/>
        <end position="252"/>
    </location>
</feature>
<sequence length="252" mass="28277">MARTSRKLLKQKSDVAPREYSSKAQGDHIQIRGSLLIYTSAGTTKTREKPFVLGSSVGYSFVLGVTVVTGFGVARISDCETRAERFFHGFHGTSEASRVDIASIHREGEAVQWYNWFEASHGIPTWATFVEGLLVRFGPSAFEDVDGELAKIRQTSSVVGEYQSRFERLANRACDWSERQLIGTFVEGLRPDIRREVKTYRPRTIVAAFSFARVQEEKLNEETRRTTRAFSRPAAGRNDSSSAPTQKTARLT</sequence>
<dbReference type="EMBL" id="JABCRI010000010">
    <property type="protein sequence ID" value="KAF8399715.1"/>
    <property type="molecule type" value="Genomic_DNA"/>
</dbReference>
<proteinExistence type="predicted"/>
<dbReference type="AlphaFoldDB" id="A0A834Z586"/>
<comment type="caution">
    <text evidence="4">The sequence shown here is derived from an EMBL/GenBank/DDBJ whole genome shotgun (WGS) entry which is preliminary data.</text>
</comment>
<dbReference type="PANTHER" id="PTHR15503">
    <property type="entry name" value="LDOC1 RELATED"/>
    <property type="match status" value="1"/>
</dbReference>
<accession>A0A834Z586</accession>
<name>A0A834Z586_TETSI</name>
<dbReference type="PANTHER" id="PTHR15503:SF22">
    <property type="entry name" value="TRANSPOSON TY3-I GAG POLYPROTEIN"/>
    <property type="match status" value="1"/>
</dbReference>
<keyword evidence="5" id="KW-1185">Reference proteome</keyword>
<dbReference type="OrthoDB" id="1749531at2759"/>